<dbReference type="Proteomes" id="UP000625210">
    <property type="component" value="Unassembled WGS sequence"/>
</dbReference>
<evidence type="ECO:0000313" key="4">
    <source>
        <dbReference type="EMBL" id="GGE15013.1"/>
    </source>
</evidence>
<dbReference type="RefSeq" id="WP_188647322.1">
    <property type="nucleotide sequence ID" value="NZ_BMHQ01000004.1"/>
</dbReference>
<sequence>MSVKEELLASWKRSRQLTKEVAEAMPAEKWDFRPTDDVMSFREQVLHILAGEQWFLRGMQEGEWEFRPEITLERYPDMASTLEAVTYWTDRHAELISSIEDLDAKVTTPLKPDVPLPKRILLQGAITHEVHHRGQLIVYLRLNGIQPPAFRF</sequence>
<evidence type="ECO:0000313" key="5">
    <source>
        <dbReference type="Proteomes" id="UP000625210"/>
    </source>
</evidence>
<dbReference type="GO" id="GO:0046872">
    <property type="term" value="F:metal ion binding"/>
    <property type="evidence" value="ECO:0007669"/>
    <property type="project" value="UniProtKB-KW"/>
</dbReference>
<evidence type="ECO:0000256" key="2">
    <source>
        <dbReference type="ARBA" id="ARBA00022723"/>
    </source>
</evidence>
<reference evidence="4" key="1">
    <citation type="journal article" date="2014" name="Int. J. Syst. Evol. Microbiol.">
        <title>Complete genome sequence of Corynebacterium casei LMG S-19264T (=DSM 44701T), isolated from a smear-ripened cheese.</title>
        <authorList>
            <consortium name="US DOE Joint Genome Institute (JGI-PGF)"/>
            <person name="Walter F."/>
            <person name="Albersmeier A."/>
            <person name="Kalinowski J."/>
            <person name="Ruckert C."/>
        </authorList>
    </citation>
    <scope>NUCLEOTIDE SEQUENCE</scope>
    <source>
        <strain evidence="4">CGMCC 1.15179</strain>
    </source>
</reference>
<keyword evidence="2 3" id="KW-0479">Metal-binding</keyword>
<dbReference type="AlphaFoldDB" id="A0A8J2VEY8"/>
<comment type="caution">
    <text evidence="4">The sequence shown here is derived from an EMBL/GenBank/DDBJ whole genome shotgun (WGS) entry which is preliminary data.</text>
</comment>
<dbReference type="SUPFAM" id="SSF109854">
    <property type="entry name" value="DinB/YfiT-like putative metalloenzymes"/>
    <property type="match status" value="1"/>
</dbReference>
<reference evidence="4" key="2">
    <citation type="submission" date="2020-09" db="EMBL/GenBank/DDBJ databases">
        <authorList>
            <person name="Sun Q."/>
            <person name="Zhou Y."/>
        </authorList>
    </citation>
    <scope>NUCLEOTIDE SEQUENCE</scope>
    <source>
        <strain evidence="4">CGMCC 1.15179</strain>
    </source>
</reference>
<feature type="binding site" evidence="3">
    <location>
        <position position="132"/>
    </location>
    <ligand>
        <name>a divalent metal cation</name>
        <dbReference type="ChEBI" id="CHEBI:60240"/>
    </ligand>
</feature>
<proteinExistence type="inferred from homology"/>
<evidence type="ECO:0000256" key="1">
    <source>
        <dbReference type="ARBA" id="ARBA00008635"/>
    </source>
</evidence>
<protein>
    <submittedName>
        <fullName evidence="4">DNA damage-inducible protein DinB</fullName>
    </submittedName>
</protein>
<accession>A0A8J2VEY8</accession>
<feature type="binding site" evidence="3">
    <location>
        <position position="47"/>
    </location>
    <ligand>
        <name>a divalent metal cation</name>
        <dbReference type="ChEBI" id="CHEBI:60240"/>
    </ligand>
</feature>
<dbReference type="Gene3D" id="1.20.120.450">
    <property type="entry name" value="dinb family like domain"/>
    <property type="match status" value="1"/>
</dbReference>
<organism evidence="4 5">
    <name type="scientific">Marinithermofilum abyssi</name>
    <dbReference type="NCBI Taxonomy" id="1571185"/>
    <lineage>
        <taxon>Bacteria</taxon>
        <taxon>Bacillati</taxon>
        <taxon>Bacillota</taxon>
        <taxon>Bacilli</taxon>
        <taxon>Bacillales</taxon>
        <taxon>Thermoactinomycetaceae</taxon>
        <taxon>Marinithermofilum</taxon>
    </lineage>
</organism>
<name>A0A8J2VEY8_9BACL</name>
<evidence type="ECO:0000256" key="3">
    <source>
        <dbReference type="PIRSR" id="PIRSR607837-1"/>
    </source>
</evidence>
<dbReference type="InterPro" id="IPR007837">
    <property type="entry name" value="DinB"/>
</dbReference>
<dbReference type="InterPro" id="IPR034660">
    <property type="entry name" value="DinB/YfiT-like"/>
</dbReference>
<gene>
    <name evidence="4" type="ORF">GCM10011571_15670</name>
</gene>
<dbReference type="EMBL" id="BMHQ01000004">
    <property type="protein sequence ID" value="GGE15013.1"/>
    <property type="molecule type" value="Genomic_DNA"/>
</dbReference>
<keyword evidence="5" id="KW-1185">Reference proteome</keyword>
<feature type="binding site" evidence="3">
    <location>
        <position position="128"/>
    </location>
    <ligand>
        <name>a divalent metal cation</name>
        <dbReference type="ChEBI" id="CHEBI:60240"/>
    </ligand>
</feature>
<comment type="similarity">
    <text evidence="1">Belongs to the DinB family.</text>
</comment>
<dbReference type="Pfam" id="PF05163">
    <property type="entry name" value="DinB"/>
    <property type="match status" value="1"/>
</dbReference>